<dbReference type="InterPro" id="IPR016181">
    <property type="entry name" value="Acyl_CoA_acyltransferase"/>
</dbReference>
<dbReference type="AlphaFoldDB" id="A0A380T0R3"/>
<protein>
    <submittedName>
        <fullName evidence="2">Acetyltransferase</fullName>
        <ecNumber evidence="2">2.3.1.-</ecNumber>
    </submittedName>
</protein>
<keyword evidence="2" id="KW-0808">Transferase</keyword>
<dbReference type="PROSITE" id="PS51186">
    <property type="entry name" value="GNAT"/>
    <property type="match status" value="1"/>
</dbReference>
<dbReference type="InterPro" id="IPR000182">
    <property type="entry name" value="GNAT_dom"/>
</dbReference>
<sequence length="173" mass="19237">MPLFETPRLLVRELSRQDLPALTAILSDPEVMKFSLRGVCDEQMTGAFIDWCVQCYANYGMGQWALVDKASGELVGFCGVSPEQVAGVQEASLGYRLATRYWRQGLASEAVKGVLEYVFSLQQQPAVIAIIESANVASLRVAQKAGFNAFDTVQFHGRPVRVYRLTHQHWKAP</sequence>
<dbReference type="PANTHER" id="PTHR43792:SF1">
    <property type="entry name" value="N-ACETYLTRANSFERASE DOMAIN-CONTAINING PROTEIN"/>
    <property type="match status" value="1"/>
</dbReference>
<proteinExistence type="predicted"/>
<gene>
    <name evidence="2" type="ORF">CCOS864_03271</name>
</gene>
<dbReference type="PANTHER" id="PTHR43792">
    <property type="entry name" value="GNAT FAMILY, PUTATIVE (AFU_ORTHOLOGUE AFUA_3G00765)-RELATED-RELATED"/>
    <property type="match status" value="1"/>
</dbReference>
<feature type="domain" description="N-acetyltransferase" evidence="1">
    <location>
        <begin position="9"/>
        <end position="168"/>
    </location>
</feature>
<dbReference type="RefSeq" id="WP_115087410.1">
    <property type="nucleotide sequence ID" value="NZ_CBCSFG010000024.1"/>
</dbReference>
<evidence type="ECO:0000259" key="1">
    <source>
        <dbReference type="PROSITE" id="PS51186"/>
    </source>
</evidence>
<dbReference type="Gene3D" id="3.40.630.30">
    <property type="match status" value="1"/>
</dbReference>
<dbReference type="EC" id="2.3.1.-" evidence="2"/>
<dbReference type="Proteomes" id="UP000255177">
    <property type="component" value="Unassembled WGS sequence"/>
</dbReference>
<dbReference type="Pfam" id="PF13302">
    <property type="entry name" value="Acetyltransf_3"/>
    <property type="match status" value="1"/>
</dbReference>
<name>A0A380T0R3_9PSED</name>
<evidence type="ECO:0000313" key="3">
    <source>
        <dbReference type="Proteomes" id="UP000255177"/>
    </source>
</evidence>
<organism evidence="2 3">
    <name type="scientific">Pseudomonas wadenswilerensis</name>
    <dbReference type="NCBI Taxonomy" id="1785161"/>
    <lineage>
        <taxon>Bacteria</taxon>
        <taxon>Pseudomonadati</taxon>
        <taxon>Pseudomonadota</taxon>
        <taxon>Gammaproteobacteria</taxon>
        <taxon>Pseudomonadales</taxon>
        <taxon>Pseudomonadaceae</taxon>
        <taxon>Pseudomonas</taxon>
    </lineage>
</organism>
<dbReference type="GO" id="GO:0016747">
    <property type="term" value="F:acyltransferase activity, transferring groups other than amino-acyl groups"/>
    <property type="evidence" value="ECO:0007669"/>
    <property type="project" value="InterPro"/>
</dbReference>
<evidence type="ECO:0000313" key="2">
    <source>
        <dbReference type="EMBL" id="SUQ63817.1"/>
    </source>
</evidence>
<dbReference type="InterPro" id="IPR051531">
    <property type="entry name" value="N-acetyltransferase"/>
</dbReference>
<dbReference type="SUPFAM" id="SSF55729">
    <property type="entry name" value="Acyl-CoA N-acyltransferases (Nat)"/>
    <property type="match status" value="1"/>
</dbReference>
<keyword evidence="3" id="KW-1185">Reference proteome</keyword>
<keyword evidence="2" id="KW-0012">Acyltransferase</keyword>
<reference evidence="3" key="1">
    <citation type="submission" date="2018-07" db="EMBL/GenBank/DDBJ databases">
        <authorList>
            <person name="Blom J."/>
        </authorList>
    </citation>
    <scope>NUCLEOTIDE SEQUENCE [LARGE SCALE GENOMIC DNA]</scope>
    <source>
        <strain evidence="3">CCOS 864</strain>
    </source>
</reference>
<dbReference type="EMBL" id="UIDD01000008">
    <property type="protein sequence ID" value="SUQ63817.1"/>
    <property type="molecule type" value="Genomic_DNA"/>
</dbReference>
<accession>A0A380T0R3</accession>